<dbReference type="GO" id="GO:0006355">
    <property type="term" value="P:regulation of DNA-templated transcription"/>
    <property type="evidence" value="ECO:0007669"/>
    <property type="project" value="InterPro"/>
</dbReference>
<protein>
    <submittedName>
        <fullName evidence="1">Toxin-antitoxin system HicB family antitoxin</fullName>
    </submittedName>
</protein>
<dbReference type="Gene3D" id="1.10.1220.10">
    <property type="entry name" value="Met repressor-like"/>
    <property type="match status" value="1"/>
</dbReference>
<dbReference type="EMBL" id="CP049366">
    <property type="protein sequence ID" value="QMT83321.1"/>
    <property type="molecule type" value="Genomic_DNA"/>
</dbReference>
<evidence type="ECO:0000313" key="2">
    <source>
        <dbReference type="Proteomes" id="UP000514410"/>
    </source>
</evidence>
<sequence>MIYNKNMADKMIALRLDKDLYERITEDANRENRSVNNYIVTKLSEAVPTNNLEQRQIVGSVVGGDKINMANDLIEVKGIYYRYDLLANDSVNSKKSYQVIKANGNILTIQELKSEK</sequence>
<gene>
    <name evidence="1" type="ORF">G6534_01030</name>
</gene>
<dbReference type="AlphaFoldDB" id="A0A7L7KU44"/>
<reference evidence="1 2" key="1">
    <citation type="submission" date="2020-02" db="EMBL/GenBank/DDBJ databases">
        <title>Complete Genome Sequence of Lactobacillus sp. NFFJ11 Isolated from animal feed.</title>
        <authorList>
            <person name="Jung J.Y."/>
        </authorList>
    </citation>
    <scope>NUCLEOTIDE SEQUENCE [LARGE SCALE GENOMIC DNA]</scope>
    <source>
        <strain evidence="1 2">NFFJ11</strain>
    </source>
</reference>
<evidence type="ECO:0000313" key="1">
    <source>
        <dbReference type="EMBL" id="QMT83321.1"/>
    </source>
</evidence>
<name>A0A7L7KU44_9LACO</name>
<proteinExistence type="predicted"/>
<organism evidence="1 2">
    <name type="scientific">Companilactobacillus pabuli</name>
    <dbReference type="NCBI Taxonomy" id="2714036"/>
    <lineage>
        <taxon>Bacteria</taxon>
        <taxon>Bacillati</taxon>
        <taxon>Bacillota</taxon>
        <taxon>Bacilli</taxon>
        <taxon>Lactobacillales</taxon>
        <taxon>Lactobacillaceae</taxon>
        <taxon>Companilactobacillus</taxon>
    </lineage>
</organism>
<accession>A0A7L7KU44</accession>
<keyword evidence="2" id="KW-1185">Reference proteome</keyword>
<dbReference type="Proteomes" id="UP000514410">
    <property type="component" value="Chromosome"/>
</dbReference>
<dbReference type="InterPro" id="IPR013321">
    <property type="entry name" value="Arc_rbn_hlx_hlx"/>
</dbReference>
<dbReference type="SUPFAM" id="SSF47598">
    <property type="entry name" value="Ribbon-helix-helix"/>
    <property type="match status" value="1"/>
</dbReference>
<dbReference type="InterPro" id="IPR010985">
    <property type="entry name" value="Ribbon_hlx_hlx"/>
</dbReference>
<dbReference type="KEGG" id="cpab:G6534_01030"/>